<organism evidence="1 2">
    <name type="scientific">Candidatus Kapaibacterium thiocyanatum</name>
    <dbReference type="NCBI Taxonomy" id="1895771"/>
    <lineage>
        <taxon>Bacteria</taxon>
        <taxon>Pseudomonadati</taxon>
        <taxon>Candidatus Kapaibacteriota</taxon>
        <taxon>Candidatus Kapaibacteriia</taxon>
        <taxon>Candidatus Kapaibacteriales</taxon>
        <taxon>Candidatus Kapaibacteriaceae</taxon>
        <taxon>Candidatus Kapaibacterium</taxon>
    </lineage>
</organism>
<dbReference type="InterPro" id="IPR029063">
    <property type="entry name" value="SAM-dependent_MTases_sf"/>
</dbReference>
<dbReference type="CDD" id="cd02440">
    <property type="entry name" value="AdoMet_MTases"/>
    <property type="match status" value="1"/>
</dbReference>
<reference evidence="1 2" key="1">
    <citation type="submission" date="2016-09" db="EMBL/GenBank/DDBJ databases">
        <title>Genome-resolved meta-omics ties microbial dynamics to process performance in biotechnology for thiocyanate degradation.</title>
        <authorList>
            <person name="Kantor R.S."/>
            <person name="Huddy R.J."/>
            <person name="Iyer R."/>
            <person name="Thomas B.C."/>
            <person name="Brown C.T."/>
            <person name="Anantharaman K."/>
            <person name="Tringe S."/>
            <person name="Hettich R.L."/>
            <person name="Harrison S.T."/>
            <person name="Banfield J.F."/>
        </authorList>
    </citation>
    <scope>NUCLEOTIDE SEQUENCE [LARGE SCALE GENOMIC DNA]</scope>
    <source>
        <strain evidence="1">59-99</strain>
    </source>
</reference>
<evidence type="ECO:0000313" key="2">
    <source>
        <dbReference type="Proteomes" id="UP000184233"/>
    </source>
</evidence>
<dbReference type="EMBL" id="MKVH01000003">
    <property type="protein sequence ID" value="OJX60810.1"/>
    <property type="molecule type" value="Genomic_DNA"/>
</dbReference>
<accession>A0A1M3L5I8</accession>
<dbReference type="Gene3D" id="3.40.50.150">
    <property type="entry name" value="Vaccinia Virus protein VP39"/>
    <property type="match status" value="1"/>
</dbReference>
<sequence>MASEALSRYGPVPVPAGIEAVRKGLPATMQTFVPGIVDLVTGTQRAIRLGKAADGWFFTSTGAEQATHPLIAAHHAARFADCRHVVEVCTGAGIDARALAAVVPHVTTFEADPTLAALAEGNMRRAGIGNVDVVAQAVPSEVFTNAWRQADGLWADPSRRDEQGRRTRSAVHHDPPLGLLTTLPVDGGEFVIGIKLGPGDEVDSQITSGFMDEYIGLGHEARERILWKGTGITRRCVTLVDKGLTWVSPPEPGLPAERPPEVGDIIVEPHAALIASGDVGSWFVEQGLDVIDRRIAYGLGRMHVPASPWMQSFIVIDIEEGIDVKRMRRKVRELDWNSGTEIKKRGVSMDPMEVHHALGFPSSSSSAGVIVMTRADSVRYTLYAIRVNSVTA</sequence>
<dbReference type="Proteomes" id="UP000184233">
    <property type="component" value="Unassembled WGS sequence"/>
</dbReference>
<comment type="caution">
    <text evidence="1">The sequence shown here is derived from an EMBL/GenBank/DDBJ whole genome shotgun (WGS) entry which is preliminary data.</text>
</comment>
<dbReference type="SUPFAM" id="SSF53335">
    <property type="entry name" value="S-adenosyl-L-methionine-dependent methyltransferases"/>
    <property type="match status" value="1"/>
</dbReference>
<proteinExistence type="predicted"/>
<protein>
    <recommendedName>
        <fullName evidence="3">THUMP-like domain-containing protein</fullName>
    </recommendedName>
</protein>
<evidence type="ECO:0000313" key="1">
    <source>
        <dbReference type="EMBL" id="OJX60810.1"/>
    </source>
</evidence>
<gene>
    <name evidence="1" type="ORF">BGO89_04395</name>
</gene>
<name>A0A1M3L5I8_9BACT</name>
<dbReference type="AlphaFoldDB" id="A0A1M3L5I8"/>
<evidence type="ECO:0008006" key="3">
    <source>
        <dbReference type="Google" id="ProtNLM"/>
    </source>
</evidence>